<dbReference type="OMA" id="ETICEYI"/>
<dbReference type="HOGENOM" id="CLU_032590_0_0_1"/>
<keyword evidence="4" id="KW-1185">Reference proteome</keyword>
<keyword evidence="1" id="KW-0175">Coiled coil</keyword>
<sequence>MAGRDYRSFVLKNRSNPQGLLARLRREPAEKLINLENDRDYIIFETHTGDRREFRLLKQHQATWAKEWSTLQIEENRIVKELMELPGIWHKNHLVDEISSVIELENEIDANFKEFYDELVSPLITLRWDLQFWYNSYLTNQNFGQGDPKTVYHLLSSIHKQRQEVIDSLATEVEAKSDFYLSKELLYGSVDDYQGIPTCMNFECCPRDLKKSLIDEFIILDIKYQQKIFIVKERYHAFVRIHNGGWTDKEHFIFKHIVKLYPAQLANYQELSFDMLIKLLPHFNTDDLAIHQSWINHRHKYKDSIIAVLTDWKRCKNELAIKSQSIIYRAHKVYKETSEKKIARQKQKDICYDLYIKVVQWRQWKLQRMLVEEEREKMQFQENLKREQMAENERRMSIKLKLEHYRQEQIKSKEDLQQQMKLQALKTRKLRVEQTLYNTRRIRYREAQRIAQLEMKKMYQVQRTKAEEERKKRLDKLRLQVSVTADPDPLRMLQNTLSFDAKRKRDYEDDPIPILKPLFEVYSFNDDQLTADTRIRLEAKLREANLVHLPYAQEILKQLPPPTKPRRDTKSTISFRHPD</sequence>
<protein>
    <recommendedName>
        <fullName evidence="5">Coiled-coil domain-containing protein 148</fullName>
    </recommendedName>
</protein>
<dbReference type="PANTHER" id="PTHR21549:SF1">
    <property type="entry name" value="COILED-COIL DOMAIN-CONTAINING PROTEIN 148"/>
    <property type="match status" value="1"/>
</dbReference>
<evidence type="ECO:0000256" key="2">
    <source>
        <dbReference type="SAM" id="MobiDB-lite"/>
    </source>
</evidence>
<feature type="region of interest" description="Disordered" evidence="2">
    <location>
        <begin position="557"/>
        <end position="579"/>
    </location>
</feature>
<reference evidence="4" key="1">
    <citation type="submission" date="2011-05" db="EMBL/GenBank/DDBJ databases">
        <authorList>
            <person name="Richards S.R."/>
            <person name="Qu J."/>
            <person name="Jiang H."/>
            <person name="Jhangiani S.N."/>
            <person name="Agravi P."/>
            <person name="Goodspeed R."/>
            <person name="Gross S."/>
            <person name="Mandapat C."/>
            <person name="Jackson L."/>
            <person name="Mathew T."/>
            <person name="Pu L."/>
            <person name="Thornton R."/>
            <person name="Saada N."/>
            <person name="Wilczek-Boney K.B."/>
            <person name="Lee S."/>
            <person name="Kovar C."/>
            <person name="Wu Y."/>
            <person name="Scherer S.E."/>
            <person name="Worley K.C."/>
            <person name="Muzny D.M."/>
            <person name="Gibbs R."/>
        </authorList>
    </citation>
    <scope>NUCLEOTIDE SEQUENCE</scope>
    <source>
        <strain evidence="4">Brora</strain>
    </source>
</reference>
<feature type="compositionally biased region" description="Basic and acidic residues" evidence="2">
    <location>
        <begin position="565"/>
        <end position="579"/>
    </location>
</feature>
<dbReference type="Proteomes" id="UP000014500">
    <property type="component" value="Unassembled WGS sequence"/>
</dbReference>
<evidence type="ECO:0000256" key="1">
    <source>
        <dbReference type="ARBA" id="ARBA00023054"/>
    </source>
</evidence>
<evidence type="ECO:0000313" key="4">
    <source>
        <dbReference type="Proteomes" id="UP000014500"/>
    </source>
</evidence>
<dbReference type="PhylomeDB" id="T1J6T9"/>
<organism evidence="3 4">
    <name type="scientific">Strigamia maritima</name>
    <name type="common">European centipede</name>
    <name type="synonym">Geophilus maritimus</name>
    <dbReference type="NCBI Taxonomy" id="126957"/>
    <lineage>
        <taxon>Eukaryota</taxon>
        <taxon>Metazoa</taxon>
        <taxon>Ecdysozoa</taxon>
        <taxon>Arthropoda</taxon>
        <taxon>Myriapoda</taxon>
        <taxon>Chilopoda</taxon>
        <taxon>Pleurostigmophora</taxon>
        <taxon>Geophilomorpha</taxon>
        <taxon>Linotaeniidae</taxon>
        <taxon>Strigamia</taxon>
    </lineage>
</organism>
<accession>T1J6T9</accession>
<dbReference type="PANTHER" id="PTHR21549">
    <property type="entry name" value="MUTATED IN BLADDER CANCER 1"/>
    <property type="match status" value="1"/>
</dbReference>
<name>T1J6T9_STRMM</name>
<dbReference type="EMBL" id="JH431887">
    <property type="status" value="NOT_ANNOTATED_CDS"/>
    <property type="molecule type" value="Genomic_DNA"/>
</dbReference>
<evidence type="ECO:0000313" key="3">
    <source>
        <dbReference type="EnsemblMetazoa" id="SMAR009365-PA"/>
    </source>
</evidence>
<dbReference type="InterPro" id="IPR039902">
    <property type="entry name" value="CCDC148/CCDC112"/>
</dbReference>
<dbReference type="eggNOG" id="ENOG502QV5F">
    <property type="taxonomic scope" value="Eukaryota"/>
</dbReference>
<dbReference type="EnsemblMetazoa" id="SMAR009365-RA">
    <property type="protein sequence ID" value="SMAR009365-PA"/>
    <property type="gene ID" value="SMAR009365"/>
</dbReference>
<dbReference type="AlphaFoldDB" id="T1J6T9"/>
<reference evidence="3" key="2">
    <citation type="submission" date="2015-02" db="UniProtKB">
        <authorList>
            <consortium name="EnsemblMetazoa"/>
        </authorList>
    </citation>
    <scope>IDENTIFICATION</scope>
</reference>
<proteinExistence type="predicted"/>
<evidence type="ECO:0008006" key="5">
    <source>
        <dbReference type="Google" id="ProtNLM"/>
    </source>
</evidence>